<dbReference type="PANTHER" id="PTHR30273">
    <property type="entry name" value="PERIPLASMIC SIGNAL SENSOR AND SIGMA FACTOR ACTIVATOR FECR-RELATED"/>
    <property type="match status" value="1"/>
</dbReference>
<sequence>MKPMRPASDASPAGDALGWSREVTEQATFWMVTLEGQTPESEDGQAFMRWHDAAPEHAAAWAQLQRFSARLRGDAPPQAASVLLRQVLHAQLQKDAVGVATARASAHSPKRRQAIKLLALAAFTSASSWQMLRRNGWWDQWSADYRTATGQQQTVVLVDGSQVVLNTQTVLNVRFSAQQRVLQLKAGEILVTTAQQLRSEQAHDPRPFLVQVPQGQLQALGTRFTVRVDGDHTHLGVLDGAVQAPNGPVGDMQVVRAGYQLRLDARQAYAQELYRETDAAWARGSLIAHDMPLPLFLRKLARYRVGRLACDASAAHLRVSGIFAVADTDKVLQSLQRNLPVQVLRRTNYWVTVAAR</sequence>
<dbReference type="InterPro" id="IPR032623">
    <property type="entry name" value="FecR_N"/>
</dbReference>
<evidence type="ECO:0000259" key="2">
    <source>
        <dbReference type="Pfam" id="PF16220"/>
    </source>
</evidence>
<reference evidence="3 4" key="1">
    <citation type="journal article" date="2015" name="Antonie Van Leeuwenhoek">
        <title>Lampropedia puyangensis sp. nov., isolated from symptomatic bark of Populus ? euramericana canker and emended description of Lampropedia hyalina (Ehrenberg 1832) Lee et al. 2004.</title>
        <authorList>
            <person name="Li Y."/>
            <person name="Wang T."/>
            <person name="Piao C.G."/>
            <person name="Wang L.F."/>
            <person name="Tian G.Z."/>
            <person name="Zhu T.H."/>
            <person name="Guo M.W."/>
        </authorList>
    </citation>
    <scope>NUCLEOTIDE SEQUENCE [LARGE SCALE GENOMIC DNA]</scope>
    <source>
        <strain evidence="3 4">2-bin</strain>
    </source>
</reference>
<comment type="caution">
    <text evidence="3">The sequence shown here is derived from an EMBL/GenBank/DDBJ whole genome shotgun (WGS) entry which is preliminary data.</text>
</comment>
<dbReference type="OrthoDB" id="1100567at2"/>
<organism evidence="3 4">
    <name type="scientific">Lampropedia puyangensis</name>
    <dbReference type="NCBI Taxonomy" id="1330072"/>
    <lineage>
        <taxon>Bacteria</taxon>
        <taxon>Pseudomonadati</taxon>
        <taxon>Pseudomonadota</taxon>
        <taxon>Betaproteobacteria</taxon>
        <taxon>Burkholderiales</taxon>
        <taxon>Comamonadaceae</taxon>
        <taxon>Lampropedia</taxon>
    </lineage>
</organism>
<evidence type="ECO:0000313" key="3">
    <source>
        <dbReference type="EMBL" id="THU01938.1"/>
    </source>
</evidence>
<dbReference type="Pfam" id="PF04773">
    <property type="entry name" value="FecR"/>
    <property type="match status" value="1"/>
</dbReference>
<dbReference type="Gene3D" id="2.60.120.1440">
    <property type="match status" value="1"/>
</dbReference>
<protein>
    <submittedName>
        <fullName evidence="3">DUF4880 domain-containing protein</fullName>
    </submittedName>
</protein>
<keyword evidence="4" id="KW-1185">Reference proteome</keyword>
<dbReference type="RefSeq" id="WP_136573245.1">
    <property type="nucleotide sequence ID" value="NZ_STFG01000007.1"/>
</dbReference>
<name>A0A4S8F3I1_9BURK</name>
<proteinExistence type="predicted"/>
<evidence type="ECO:0000259" key="1">
    <source>
        <dbReference type="Pfam" id="PF04773"/>
    </source>
</evidence>
<dbReference type="EMBL" id="STFG01000007">
    <property type="protein sequence ID" value="THU01938.1"/>
    <property type="molecule type" value="Genomic_DNA"/>
</dbReference>
<dbReference type="AlphaFoldDB" id="A0A4S8F3I1"/>
<dbReference type="Proteomes" id="UP000308917">
    <property type="component" value="Unassembled WGS sequence"/>
</dbReference>
<dbReference type="GO" id="GO:0016989">
    <property type="term" value="F:sigma factor antagonist activity"/>
    <property type="evidence" value="ECO:0007669"/>
    <property type="project" value="TreeGrafter"/>
</dbReference>
<dbReference type="InterPro" id="IPR012373">
    <property type="entry name" value="Ferrdict_sens_TM"/>
</dbReference>
<dbReference type="Pfam" id="PF16220">
    <property type="entry name" value="DUF4880"/>
    <property type="match status" value="1"/>
</dbReference>
<dbReference type="PIRSF" id="PIRSF018266">
    <property type="entry name" value="FecR"/>
    <property type="match status" value="1"/>
</dbReference>
<accession>A0A4S8F3I1</accession>
<evidence type="ECO:0000313" key="4">
    <source>
        <dbReference type="Proteomes" id="UP000308917"/>
    </source>
</evidence>
<dbReference type="PANTHER" id="PTHR30273:SF2">
    <property type="entry name" value="PROTEIN FECR"/>
    <property type="match status" value="1"/>
</dbReference>
<dbReference type="InterPro" id="IPR006860">
    <property type="entry name" value="FecR"/>
</dbReference>
<gene>
    <name evidence="3" type="ORF">E9531_08005</name>
</gene>
<feature type="domain" description="FecR N-terminal" evidence="2">
    <location>
        <begin position="25"/>
        <end position="66"/>
    </location>
</feature>
<feature type="domain" description="FecR protein" evidence="1">
    <location>
        <begin position="144"/>
        <end position="243"/>
    </location>
</feature>